<name>A0A8H5LK88_9AGAR</name>
<accession>A0A8H5LK88</accession>
<reference evidence="3 4" key="1">
    <citation type="journal article" date="2020" name="ISME J.">
        <title>Uncovering the hidden diversity of litter-decomposition mechanisms in mushroom-forming fungi.</title>
        <authorList>
            <person name="Floudas D."/>
            <person name="Bentzer J."/>
            <person name="Ahren D."/>
            <person name="Johansson T."/>
            <person name="Persson P."/>
            <person name="Tunlid A."/>
        </authorList>
    </citation>
    <scope>NUCLEOTIDE SEQUENCE [LARGE SCALE GENOMIC DNA]</scope>
    <source>
        <strain evidence="3 4">CBS 146.42</strain>
    </source>
</reference>
<dbReference type="SUPFAM" id="SSF52540">
    <property type="entry name" value="P-loop containing nucleoside triphosphate hydrolases"/>
    <property type="match status" value="1"/>
</dbReference>
<feature type="domain" description="Nephrocystin 3-like N-terminal" evidence="2">
    <location>
        <begin position="65"/>
        <end position="210"/>
    </location>
</feature>
<dbReference type="OrthoDB" id="5967843at2759"/>
<dbReference type="Proteomes" id="UP000559027">
    <property type="component" value="Unassembled WGS sequence"/>
</dbReference>
<keyword evidence="1" id="KW-0677">Repeat</keyword>
<evidence type="ECO:0000313" key="4">
    <source>
        <dbReference type="Proteomes" id="UP000559027"/>
    </source>
</evidence>
<evidence type="ECO:0000256" key="1">
    <source>
        <dbReference type="ARBA" id="ARBA00022737"/>
    </source>
</evidence>
<sequence>MSVIPGAHNVVINVGQIIAQSKYYNQSGTTGMDILYEASTPEASIDAEEQDYTPSCYEGTHEQYIKNITTWATASNEDDSIPLLYWMKGPAAVGKSAIAQTCAKHLKESGHLATAFFFSIRGQCKDHTCFFPTLTYQLSTTLPDYCDILNHKVSVDRTIIKKMMLSQFIYLITELLWEFREQGKDIQRRTIFLDGLEKCHSTSIQMEIIKIITLLI</sequence>
<keyword evidence="4" id="KW-1185">Reference proteome</keyword>
<evidence type="ECO:0000313" key="3">
    <source>
        <dbReference type="EMBL" id="KAF5360590.1"/>
    </source>
</evidence>
<dbReference type="InterPro" id="IPR056884">
    <property type="entry name" value="NPHP3-like_N"/>
</dbReference>
<comment type="caution">
    <text evidence="3">The sequence shown here is derived from an EMBL/GenBank/DDBJ whole genome shotgun (WGS) entry which is preliminary data.</text>
</comment>
<dbReference type="AlphaFoldDB" id="A0A8H5LK88"/>
<dbReference type="InterPro" id="IPR027417">
    <property type="entry name" value="P-loop_NTPase"/>
</dbReference>
<dbReference type="Pfam" id="PF24883">
    <property type="entry name" value="NPHP3_N"/>
    <property type="match status" value="1"/>
</dbReference>
<gene>
    <name evidence="3" type="ORF">D9756_004495</name>
</gene>
<dbReference type="EMBL" id="JAACJO010000003">
    <property type="protein sequence ID" value="KAF5360590.1"/>
    <property type="molecule type" value="Genomic_DNA"/>
</dbReference>
<organism evidence="3 4">
    <name type="scientific">Leucocoprinus leucothites</name>
    <dbReference type="NCBI Taxonomy" id="201217"/>
    <lineage>
        <taxon>Eukaryota</taxon>
        <taxon>Fungi</taxon>
        <taxon>Dikarya</taxon>
        <taxon>Basidiomycota</taxon>
        <taxon>Agaricomycotina</taxon>
        <taxon>Agaricomycetes</taxon>
        <taxon>Agaricomycetidae</taxon>
        <taxon>Agaricales</taxon>
        <taxon>Agaricineae</taxon>
        <taxon>Agaricaceae</taxon>
        <taxon>Leucocoprinus</taxon>
    </lineage>
</organism>
<protein>
    <recommendedName>
        <fullName evidence="2">Nephrocystin 3-like N-terminal domain-containing protein</fullName>
    </recommendedName>
</protein>
<evidence type="ECO:0000259" key="2">
    <source>
        <dbReference type="Pfam" id="PF24883"/>
    </source>
</evidence>
<proteinExistence type="predicted"/>